<sequence>MGIIRKTNVDYYDLLSFWGDEKDNDCCAWHGVHCNNSTGQVIQLSLWDIHWNIPFWSGIINDESLFLSAYEEFEQLDLSLNASLFLPFEELQQLDLSNNIFSDLNGFDVFLNLQKLEELVLESNNCDNRILSFMGDLKSLKMLDLSGNYLEGSLPEFSK</sequence>
<evidence type="ECO:0000256" key="2">
    <source>
        <dbReference type="ARBA" id="ARBA00022737"/>
    </source>
</evidence>
<dbReference type="InterPro" id="IPR013210">
    <property type="entry name" value="LRR_N_plant-typ"/>
</dbReference>
<evidence type="ECO:0000259" key="3">
    <source>
        <dbReference type="Pfam" id="PF08263"/>
    </source>
</evidence>
<dbReference type="Pfam" id="PF13855">
    <property type="entry name" value="LRR_8"/>
    <property type="match status" value="1"/>
</dbReference>
<dbReference type="Proteomes" id="UP000554482">
    <property type="component" value="Unassembled WGS sequence"/>
</dbReference>
<accession>A0A7J6VX15</accession>
<evidence type="ECO:0000313" key="5">
    <source>
        <dbReference type="Proteomes" id="UP000554482"/>
    </source>
</evidence>
<dbReference type="AlphaFoldDB" id="A0A7J6VX15"/>
<feature type="non-terminal residue" evidence="4">
    <location>
        <position position="1"/>
    </location>
</feature>
<dbReference type="PROSITE" id="PS51450">
    <property type="entry name" value="LRR"/>
    <property type="match status" value="1"/>
</dbReference>
<evidence type="ECO:0000256" key="1">
    <source>
        <dbReference type="ARBA" id="ARBA00022614"/>
    </source>
</evidence>
<organism evidence="4 5">
    <name type="scientific">Thalictrum thalictroides</name>
    <name type="common">Rue-anemone</name>
    <name type="synonym">Anemone thalictroides</name>
    <dbReference type="NCBI Taxonomy" id="46969"/>
    <lineage>
        <taxon>Eukaryota</taxon>
        <taxon>Viridiplantae</taxon>
        <taxon>Streptophyta</taxon>
        <taxon>Embryophyta</taxon>
        <taxon>Tracheophyta</taxon>
        <taxon>Spermatophyta</taxon>
        <taxon>Magnoliopsida</taxon>
        <taxon>Ranunculales</taxon>
        <taxon>Ranunculaceae</taxon>
        <taxon>Thalictroideae</taxon>
        <taxon>Thalictrum</taxon>
    </lineage>
</organism>
<keyword evidence="5" id="KW-1185">Reference proteome</keyword>
<dbReference type="PRINTS" id="PR00019">
    <property type="entry name" value="LEURICHRPT"/>
</dbReference>
<dbReference type="OrthoDB" id="1738872at2759"/>
<dbReference type="Gene3D" id="3.80.10.10">
    <property type="entry name" value="Ribonuclease Inhibitor"/>
    <property type="match status" value="1"/>
</dbReference>
<name>A0A7J6VX15_THATH</name>
<dbReference type="PANTHER" id="PTHR48065:SF75">
    <property type="entry name" value="LEUCINE-RICH REPEAT-CONTAINING N-TERMINAL PLANT-TYPE DOMAIN-CONTAINING PROTEIN"/>
    <property type="match status" value="1"/>
</dbReference>
<keyword evidence="4" id="KW-0675">Receptor</keyword>
<proteinExistence type="predicted"/>
<feature type="domain" description="Leucine-rich repeat-containing N-terminal plant-type" evidence="3">
    <location>
        <begin position="15"/>
        <end position="35"/>
    </location>
</feature>
<dbReference type="EMBL" id="JABWDY010025878">
    <property type="protein sequence ID" value="KAF5189148.1"/>
    <property type="molecule type" value="Genomic_DNA"/>
</dbReference>
<dbReference type="InterPro" id="IPR032675">
    <property type="entry name" value="LRR_dom_sf"/>
</dbReference>
<evidence type="ECO:0000313" key="4">
    <source>
        <dbReference type="EMBL" id="KAF5189148.1"/>
    </source>
</evidence>
<protein>
    <submittedName>
        <fullName evidence="4">Receptor-like protein 12 isoform X2</fullName>
    </submittedName>
</protein>
<comment type="caution">
    <text evidence="4">The sequence shown here is derived from an EMBL/GenBank/DDBJ whole genome shotgun (WGS) entry which is preliminary data.</text>
</comment>
<reference evidence="4 5" key="1">
    <citation type="submission" date="2020-06" db="EMBL/GenBank/DDBJ databases">
        <title>Transcriptomic and genomic resources for Thalictrum thalictroides and T. hernandezii: Facilitating candidate gene discovery in an emerging model plant lineage.</title>
        <authorList>
            <person name="Arias T."/>
            <person name="Riano-Pachon D.M."/>
            <person name="Di Stilio V.S."/>
        </authorList>
    </citation>
    <scope>NUCLEOTIDE SEQUENCE [LARGE SCALE GENOMIC DNA]</scope>
    <source>
        <strain evidence="5">cv. WT478/WT964</strain>
        <tissue evidence="4">Leaves</tissue>
    </source>
</reference>
<gene>
    <name evidence="4" type="ORF">FRX31_021265</name>
</gene>
<dbReference type="Pfam" id="PF08263">
    <property type="entry name" value="LRRNT_2"/>
    <property type="match status" value="1"/>
</dbReference>
<keyword evidence="1" id="KW-0433">Leucine-rich repeat</keyword>
<keyword evidence="2" id="KW-0677">Repeat</keyword>
<dbReference type="PANTHER" id="PTHR48065">
    <property type="entry name" value="OS10G0469600 PROTEIN"/>
    <property type="match status" value="1"/>
</dbReference>
<dbReference type="InterPro" id="IPR001611">
    <property type="entry name" value="Leu-rich_rpt"/>
</dbReference>
<dbReference type="SUPFAM" id="SSF52058">
    <property type="entry name" value="L domain-like"/>
    <property type="match status" value="1"/>
</dbReference>